<accession>X6M6K7</accession>
<name>X6M6K7_RETFI</name>
<dbReference type="Proteomes" id="UP000023152">
    <property type="component" value="Unassembled WGS sequence"/>
</dbReference>
<comment type="caution">
    <text evidence="1">The sequence shown here is derived from an EMBL/GenBank/DDBJ whole genome shotgun (WGS) entry which is preliminary data.</text>
</comment>
<proteinExistence type="predicted"/>
<protein>
    <submittedName>
        <fullName evidence="1">Uncharacterized protein</fullName>
    </submittedName>
</protein>
<dbReference type="AlphaFoldDB" id="X6M6K7"/>
<dbReference type="Gene3D" id="3.40.50.11660">
    <property type="entry name" value="Glycosyl transferase family 10, C-terminal domain"/>
    <property type="match status" value="1"/>
</dbReference>
<dbReference type="InterPro" id="IPR038577">
    <property type="entry name" value="GT10-like_C_sf"/>
</dbReference>
<evidence type="ECO:0000313" key="1">
    <source>
        <dbReference type="EMBL" id="ETO08660.1"/>
    </source>
</evidence>
<evidence type="ECO:0000313" key="2">
    <source>
        <dbReference type="Proteomes" id="UP000023152"/>
    </source>
</evidence>
<sequence length="435" mass="51504">MVHTKFFYFFKNELSITDKRIKKINMFYTKDLFRNKFQWLFNVYCAKKYRNIKEYYHLLYSNNPDMYPNFSIPLPPAVANMSPWEQTLEKKIDQDKLRHSILTWNASKSKYVLNRWIGNLFISSRIKYLLTLKYNRPLIIEEVGEAFDMPKISRIDGNDIDVNFQRCKSWGRYGCISIYFMEGATLPFHTINKRKSSELYHMWSNLSESLQKSRSSQIASKTRFCSFTVKWMLGTAHYFGDFLVRHVFFHLLNKQYHKKCEFLGQYKGVNPSHINHSHLCNVEQYPQYAREIASGKGYFVLPICQRPYKLLAGSVPIYFGNQIIEELVNPKRIIVCNISDEVIIDLRHQFGRLDRGMRWNEQEKLLQWGTEKLQQYLQPCINEVIALDQNDELYKQKIEQPILPNYPSFNSHYDGSAIATELANVLQLLQSTLFT</sequence>
<gene>
    <name evidence="1" type="ORF">RFI_28728</name>
</gene>
<organism evidence="1 2">
    <name type="scientific">Reticulomyxa filosa</name>
    <dbReference type="NCBI Taxonomy" id="46433"/>
    <lineage>
        <taxon>Eukaryota</taxon>
        <taxon>Sar</taxon>
        <taxon>Rhizaria</taxon>
        <taxon>Retaria</taxon>
        <taxon>Foraminifera</taxon>
        <taxon>Monothalamids</taxon>
        <taxon>Reticulomyxidae</taxon>
        <taxon>Reticulomyxa</taxon>
    </lineage>
</organism>
<dbReference type="EMBL" id="ASPP01024823">
    <property type="protein sequence ID" value="ETO08660.1"/>
    <property type="molecule type" value="Genomic_DNA"/>
</dbReference>
<keyword evidence="2" id="KW-1185">Reference proteome</keyword>
<reference evidence="1 2" key="1">
    <citation type="journal article" date="2013" name="Curr. Biol.">
        <title>The Genome of the Foraminiferan Reticulomyxa filosa.</title>
        <authorList>
            <person name="Glockner G."/>
            <person name="Hulsmann N."/>
            <person name="Schleicher M."/>
            <person name="Noegel A.A."/>
            <person name="Eichinger L."/>
            <person name="Gallinger C."/>
            <person name="Pawlowski J."/>
            <person name="Sierra R."/>
            <person name="Euteneuer U."/>
            <person name="Pillet L."/>
            <person name="Moustafa A."/>
            <person name="Platzer M."/>
            <person name="Groth M."/>
            <person name="Szafranski K."/>
            <person name="Schliwa M."/>
        </authorList>
    </citation>
    <scope>NUCLEOTIDE SEQUENCE [LARGE SCALE GENOMIC DNA]</scope>
</reference>